<gene>
    <name evidence="1" type="ORF">ETAA1_09540</name>
</gene>
<reference evidence="1 2" key="1">
    <citation type="submission" date="2019-02" db="EMBL/GenBank/DDBJ databases">
        <title>Deep-cultivation of Planctomycetes and their phenomic and genomic characterization uncovers novel biology.</title>
        <authorList>
            <person name="Wiegand S."/>
            <person name="Jogler M."/>
            <person name="Boedeker C."/>
            <person name="Pinto D."/>
            <person name="Vollmers J."/>
            <person name="Rivas-Marin E."/>
            <person name="Kohn T."/>
            <person name="Peeters S.H."/>
            <person name="Heuer A."/>
            <person name="Rast P."/>
            <person name="Oberbeckmann S."/>
            <person name="Bunk B."/>
            <person name="Jeske O."/>
            <person name="Meyerdierks A."/>
            <person name="Storesund J.E."/>
            <person name="Kallscheuer N."/>
            <person name="Luecker S."/>
            <person name="Lage O.M."/>
            <person name="Pohl T."/>
            <person name="Merkel B.J."/>
            <person name="Hornburger P."/>
            <person name="Mueller R.-W."/>
            <person name="Bruemmer F."/>
            <person name="Labrenz M."/>
            <person name="Spormann A.M."/>
            <person name="Op den Camp H."/>
            <person name="Overmann J."/>
            <person name="Amann R."/>
            <person name="Jetten M.S.M."/>
            <person name="Mascher T."/>
            <person name="Medema M.H."/>
            <person name="Devos D.P."/>
            <person name="Kaster A.-K."/>
            <person name="Ovreas L."/>
            <person name="Rohde M."/>
            <person name="Galperin M.Y."/>
            <person name="Jogler C."/>
        </authorList>
    </citation>
    <scope>NUCLEOTIDE SEQUENCE [LARGE SCALE GENOMIC DNA]</scope>
    <source>
        <strain evidence="1 2">ETA_A1</strain>
    </source>
</reference>
<dbReference type="KEGG" id="uli:ETAA1_09540"/>
<accession>A0A517XNG6</accession>
<dbReference type="Gene3D" id="2.30.320.10">
    <property type="entry name" value="YwqG-like"/>
    <property type="match status" value="1"/>
</dbReference>
<dbReference type="InterPro" id="IPR035948">
    <property type="entry name" value="YwqG-like_sf"/>
</dbReference>
<dbReference type="PANTHER" id="PTHR36436:SF6">
    <property type="entry name" value="SLL5081 PROTEIN"/>
    <property type="match status" value="1"/>
</dbReference>
<proteinExistence type="predicted"/>
<dbReference type="RefSeq" id="WP_145234754.1">
    <property type="nucleotide sequence ID" value="NZ_CP036273.1"/>
</dbReference>
<evidence type="ECO:0000313" key="1">
    <source>
        <dbReference type="EMBL" id="QDU19051.1"/>
    </source>
</evidence>
<dbReference type="Pfam" id="PF09234">
    <property type="entry name" value="DUF1963"/>
    <property type="match status" value="1"/>
</dbReference>
<dbReference type="SUPFAM" id="SSF103032">
    <property type="entry name" value="Hypothetical protein YwqG"/>
    <property type="match status" value="1"/>
</dbReference>
<dbReference type="AlphaFoldDB" id="A0A517XNG6"/>
<dbReference type="InterPro" id="IPR015315">
    <property type="entry name" value="DUF1963"/>
</dbReference>
<dbReference type="EMBL" id="CP036273">
    <property type="protein sequence ID" value="QDU19051.1"/>
    <property type="molecule type" value="Genomic_DNA"/>
</dbReference>
<keyword evidence="2" id="KW-1185">Reference proteome</keyword>
<evidence type="ECO:0008006" key="3">
    <source>
        <dbReference type="Google" id="ProtNLM"/>
    </source>
</evidence>
<protein>
    <recommendedName>
        <fullName evidence="3">DUF1963 domain-containing protein</fullName>
    </recommendedName>
</protein>
<evidence type="ECO:0000313" key="2">
    <source>
        <dbReference type="Proteomes" id="UP000319576"/>
    </source>
</evidence>
<dbReference type="PANTHER" id="PTHR36436">
    <property type="entry name" value="SLL5081 PROTEIN"/>
    <property type="match status" value="1"/>
</dbReference>
<dbReference type="Proteomes" id="UP000319576">
    <property type="component" value="Chromosome"/>
</dbReference>
<organism evidence="1 2">
    <name type="scientific">Urbifossiella limnaea</name>
    <dbReference type="NCBI Taxonomy" id="2528023"/>
    <lineage>
        <taxon>Bacteria</taxon>
        <taxon>Pseudomonadati</taxon>
        <taxon>Planctomycetota</taxon>
        <taxon>Planctomycetia</taxon>
        <taxon>Gemmatales</taxon>
        <taxon>Gemmataceae</taxon>
        <taxon>Urbifossiella</taxon>
    </lineage>
</organism>
<sequence>MQADEIVATLEPWRARNRRPAWTPVVEAGDGPATASKFCGTPWTGPDAPWPDCGLCRRPLQPFLQLDLDDLPDELGRPFGTGLLQLFYCTREECQGAGGWAPFADDLSRVRVVHPGGGGPATPAPEAPAFPAKRIVGWTRLDDLPGPQDHDDNGLTYTYDFKAGTLRFECPEVGLDHTGPINACPAEQIATAAPGDKLGGWPYWVQGAEYPACPRCARRMALVFQLDSEGHVPFMFGDAGCGHVTQCPEHKDVVAFGWACG</sequence>
<name>A0A517XNG6_9BACT</name>
<dbReference type="OrthoDB" id="1273554at2"/>